<sequence>MYKVIEVAKKLNTSKVTIYKKIELLKKELRPYLHKKQNITYIDEEGIEIIKKSLSSSAKLSNTEKEIYETEITELKKSIFLSDEKLKNSICNINQLVDKTIIDTKSYIRTLENQIKVKEKELHYKETLLKEFKNLIKANKNRIKYLEDMLK</sequence>
<evidence type="ECO:0000313" key="2">
    <source>
        <dbReference type="Proteomes" id="UP001321786"/>
    </source>
</evidence>
<gene>
    <name evidence="1" type="ORF">HLPR_27720</name>
</gene>
<proteinExistence type="predicted"/>
<dbReference type="RefSeq" id="WP_338536027.1">
    <property type="nucleotide sequence ID" value="NZ_AP028654.1"/>
</dbReference>
<dbReference type="KEGG" id="hprf:HLPR_27720"/>
<dbReference type="AlphaFoldDB" id="A0AAU9ESQ3"/>
<organism evidence="1 2">
    <name type="scientific">Helicovermis profundi</name>
    <dbReference type="NCBI Taxonomy" id="3065157"/>
    <lineage>
        <taxon>Bacteria</taxon>
        <taxon>Bacillati</taxon>
        <taxon>Bacillota</taxon>
        <taxon>Clostridia</taxon>
        <taxon>Helicovermis</taxon>
    </lineage>
</organism>
<dbReference type="Proteomes" id="UP001321786">
    <property type="component" value="Chromosome"/>
</dbReference>
<accession>A0AAU9ESQ3</accession>
<reference evidence="1 2" key="1">
    <citation type="submission" date="2023-08" db="EMBL/GenBank/DDBJ databases">
        <title>Helicovermis profunda gen. nov., sp. nov., a novel mesophilic, fermentative bacterium within the Bacillota from a deep-sea hydrothermal vent chimney.</title>
        <authorList>
            <person name="Miyazaki U."/>
            <person name="Mizutani D."/>
            <person name="Hashimoto Y."/>
            <person name="Tame A."/>
            <person name="Sawayama S."/>
            <person name="Miyazaki J."/>
            <person name="Takai K."/>
            <person name="Nakagawa S."/>
        </authorList>
    </citation>
    <scope>NUCLEOTIDE SEQUENCE [LARGE SCALE GENOMIC DNA]</scope>
    <source>
        <strain evidence="1 2">S502</strain>
    </source>
</reference>
<keyword evidence="2" id="KW-1185">Reference proteome</keyword>
<protein>
    <recommendedName>
        <fullName evidence="3">Helix-turn-helix type 11 domain-containing protein</fullName>
    </recommendedName>
</protein>
<evidence type="ECO:0008006" key="3">
    <source>
        <dbReference type="Google" id="ProtNLM"/>
    </source>
</evidence>
<evidence type="ECO:0000313" key="1">
    <source>
        <dbReference type="EMBL" id="BEP30441.1"/>
    </source>
</evidence>
<name>A0AAU9ESQ3_9FIRM</name>
<dbReference type="EMBL" id="AP028654">
    <property type="protein sequence ID" value="BEP30441.1"/>
    <property type="molecule type" value="Genomic_DNA"/>
</dbReference>